<proteinExistence type="predicted"/>
<dbReference type="EMBL" id="JAVIJP010000025">
    <property type="protein sequence ID" value="KAL3637592.1"/>
    <property type="molecule type" value="Genomic_DNA"/>
</dbReference>
<organism evidence="1 2">
    <name type="scientific">Castilleja foliolosa</name>
    <dbReference type="NCBI Taxonomy" id="1961234"/>
    <lineage>
        <taxon>Eukaryota</taxon>
        <taxon>Viridiplantae</taxon>
        <taxon>Streptophyta</taxon>
        <taxon>Embryophyta</taxon>
        <taxon>Tracheophyta</taxon>
        <taxon>Spermatophyta</taxon>
        <taxon>Magnoliopsida</taxon>
        <taxon>eudicotyledons</taxon>
        <taxon>Gunneridae</taxon>
        <taxon>Pentapetalae</taxon>
        <taxon>asterids</taxon>
        <taxon>lamiids</taxon>
        <taxon>Lamiales</taxon>
        <taxon>Orobanchaceae</taxon>
        <taxon>Pedicularideae</taxon>
        <taxon>Castillejinae</taxon>
        <taxon>Castilleja</taxon>
    </lineage>
</organism>
<gene>
    <name evidence="1" type="ORF">CASFOL_018760</name>
</gene>
<evidence type="ECO:0000313" key="1">
    <source>
        <dbReference type="EMBL" id="KAL3637592.1"/>
    </source>
</evidence>
<dbReference type="AlphaFoldDB" id="A0ABD3DA06"/>
<name>A0ABD3DA06_9LAMI</name>
<protein>
    <submittedName>
        <fullName evidence="1">Uncharacterized protein</fullName>
    </submittedName>
</protein>
<dbReference type="Proteomes" id="UP001632038">
    <property type="component" value="Unassembled WGS sequence"/>
</dbReference>
<accession>A0ABD3DA06</accession>
<sequence>MGNFFAGRIELGLFEGDSGQDEVLFFEPLLEEELVGRVRGDLVERVWIWIHFWICVLGFGVGEGEIRGIMKRVFFLI</sequence>
<comment type="caution">
    <text evidence="1">The sequence shown here is derived from an EMBL/GenBank/DDBJ whole genome shotgun (WGS) entry which is preliminary data.</text>
</comment>
<evidence type="ECO:0000313" key="2">
    <source>
        <dbReference type="Proteomes" id="UP001632038"/>
    </source>
</evidence>
<keyword evidence="2" id="KW-1185">Reference proteome</keyword>
<reference evidence="2" key="1">
    <citation type="journal article" date="2024" name="IScience">
        <title>Strigolactones Initiate the Formation of Haustorium-like Structures in Castilleja.</title>
        <authorList>
            <person name="Buerger M."/>
            <person name="Peterson D."/>
            <person name="Chory J."/>
        </authorList>
    </citation>
    <scope>NUCLEOTIDE SEQUENCE [LARGE SCALE GENOMIC DNA]</scope>
</reference>